<dbReference type="EnsemblMetazoa" id="Aqu2.1.10330_001">
    <property type="protein sequence ID" value="Aqu2.1.10330_001"/>
    <property type="gene ID" value="Aqu2.1.10330"/>
</dbReference>
<dbReference type="CDD" id="cd01670">
    <property type="entry name" value="Death"/>
    <property type="match status" value="1"/>
</dbReference>
<dbReference type="AlphaFoldDB" id="A0A1X7T730"/>
<dbReference type="Gene3D" id="1.10.533.10">
    <property type="entry name" value="Death Domain, Fas"/>
    <property type="match status" value="1"/>
</dbReference>
<reference evidence="3" key="1">
    <citation type="submission" date="2017-05" db="UniProtKB">
        <authorList>
            <consortium name="EnsemblMetazoa"/>
        </authorList>
    </citation>
    <scope>IDENTIFICATION</scope>
</reference>
<name>A0A1X7T730_AMPQE</name>
<dbReference type="SUPFAM" id="SSF47986">
    <property type="entry name" value="DEATH domain"/>
    <property type="match status" value="1"/>
</dbReference>
<organism evidence="3">
    <name type="scientific">Amphimedon queenslandica</name>
    <name type="common">Sponge</name>
    <dbReference type="NCBI Taxonomy" id="400682"/>
    <lineage>
        <taxon>Eukaryota</taxon>
        <taxon>Metazoa</taxon>
        <taxon>Porifera</taxon>
        <taxon>Demospongiae</taxon>
        <taxon>Heteroscleromorpha</taxon>
        <taxon>Haplosclerida</taxon>
        <taxon>Niphatidae</taxon>
        <taxon>Amphimedon</taxon>
    </lineage>
</organism>
<feature type="region of interest" description="Disordered" evidence="1">
    <location>
        <begin position="218"/>
        <end position="259"/>
    </location>
</feature>
<dbReference type="OrthoDB" id="535509at2759"/>
<protein>
    <recommendedName>
        <fullName evidence="2">Death domain-containing protein</fullName>
    </recommendedName>
</protein>
<sequence length="467" mass="52456">MATNQTCLDIGDLIDVLDLLKKCGFQRTKWQELGLRLGLLKDTLEAIKTEQHGDVNQCLTECLSQWLRRADNVDSRGGANLDSLSGALGSMNETAVAEKLKHQVLINIFNNRHTVLSQSLCNSVSIAWSLFDERMLTQEAVRAISASSFPNQREALLTAVKEAVQTDPNSLHTFANVLCTVSTNVSLGQTILDDISKYFPTPELSVVPETNQDYDLHLVPPNNASTADETKAPAHIQSVTSSPSDGAVATNSSSQPLSPKVQIPVPMHLLQDFKSMQSSYTRMFYNVCKILKRKLDVDDIKEFLSYYSITFRKRVEQCSDISSILHHIKDECSLTDVTLLHSVVEEMEITEAKEHIETYRAELKDFYKSISISLCLEKRFGSFPHLKCETVTFIFDWKPEEHLLQDIKGVLSKVSGKLLIIKFIATSTSISVTCSFPFSETHKKRRFSMELNLAFAHKKDKDHFCLA</sequence>
<dbReference type="InParanoid" id="A0A1X7T730"/>
<dbReference type="InterPro" id="IPR000488">
    <property type="entry name" value="Death_dom"/>
</dbReference>
<evidence type="ECO:0000259" key="2">
    <source>
        <dbReference type="PROSITE" id="PS50017"/>
    </source>
</evidence>
<feature type="compositionally biased region" description="Polar residues" evidence="1">
    <location>
        <begin position="237"/>
        <end position="257"/>
    </location>
</feature>
<dbReference type="InterPro" id="IPR011029">
    <property type="entry name" value="DEATH-like_dom_sf"/>
</dbReference>
<feature type="domain" description="Death" evidence="2">
    <location>
        <begin position="29"/>
        <end position="104"/>
    </location>
</feature>
<evidence type="ECO:0000256" key="1">
    <source>
        <dbReference type="SAM" id="MobiDB-lite"/>
    </source>
</evidence>
<dbReference type="PROSITE" id="PS50017">
    <property type="entry name" value="DEATH_DOMAIN"/>
    <property type="match status" value="1"/>
</dbReference>
<evidence type="ECO:0000313" key="3">
    <source>
        <dbReference type="EnsemblMetazoa" id="Aqu2.1.10330_001"/>
    </source>
</evidence>
<dbReference type="GO" id="GO:0007165">
    <property type="term" value="P:signal transduction"/>
    <property type="evidence" value="ECO:0007669"/>
    <property type="project" value="InterPro"/>
</dbReference>
<accession>A0A1X7T730</accession>
<proteinExistence type="predicted"/>